<dbReference type="Pfam" id="PF13466">
    <property type="entry name" value="STAS_2"/>
    <property type="match status" value="1"/>
</dbReference>
<dbReference type="Gene3D" id="3.30.750.24">
    <property type="entry name" value="STAS domain"/>
    <property type="match status" value="1"/>
</dbReference>
<protein>
    <recommendedName>
        <fullName evidence="1">STAS domain-containing protein</fullName>
    </recommendedName>
</protein>
<dbReference type="InterPro" id="IPR002645">
    <property type="entry name" value="STAS_dom"/>
</dbReference>
<evidence type="ECO:0000313" key="2">
    <source>
        <dbReference type="EMBL" id="ALU91935.1"/>
    </source>
</evidence>
<proteinExistence type="predicted"/>
<name>A0A0U3M4W3_STRGL</name>
<dbReference type="Proteomes" id="UP000064183">
    <property type="component" value="Chromosome"/>
</dbReference>
<dbReference type="InterPro" id="IPR058548">
    <property type="entry name" value="MlaB-like_STAS"/>
</dbReference>
<dbReference type="EMBL" id="CP013738">
    <property type="protein sequence ID" value="ALU91935.1"/>
    <property type="molecule type" value="Genomic_DNA"/>
</dbReference>
<dbReference type="CDD" id="cd07043">
    <property type="entry name" value="STAS_anti-anti-sigma_factors"/>
    <property type="match status" value="1"/>
</dbReference>
<accession>A0A0U3M4W3</accession>
<dbReference type="STRING" id="1172567.WQO_00230"/>
<dbReference type="AlphaFoldDB" id="A0A0U3M4W3"/>
<dbReference type="KEGG" id="sgb:WQO_00230"/>
<dbReference type="PROSITE" id="PS50801">
    <property type="entry name" value="STAS"/>
    <property type="match status" value="1"/>
</dbReference>
<dbReference type="RefSeq" id="WP_029182657.1">
    <property type="nucleotide sequence ID" value="NZ_CP013738.1"/>
</dbReference>
<evidence type="ECO:0000313" key="3">
    <source>
        <dbReference type="Proteomes" id="UP000064183"/>
    </source>
</evidence>
<reference evidence="2 3" key="1">
    <citation type="journal article" date="2012" name="J. Bacteriol.">
        <title>Draft genome sequence of Streptomyces globisporus C-1027, which produces an antitumor antibiotic consisting of a nine-membered enediyne with a chromoprotein.</title>
        <authorList>
            <person name="Wang L."/>
            <person name="Wang S."/>
            <person name="He Q."/>
            <person name="Yu T."/>
            <person name="Li Q."/>
            <person name="Hong B."/>
        </authorList>
    </citation>
    <scope>NUCLEOTIDE SEQUENCE [LARGE SCALE GENOMIC DNA]</scope>
    <source>
        <strain evidence="2 3">C-1027</strain>
    </source>
</reference>
<sequence>MMWRSAAHVRVREVPGVFVVQACGEFDADEVDLLLAAWEEADELALPTTVVDLTGCMFGDSSFLGALLIARSRHLASRRRLVLAGPLQPKILLLLAVSGTMEAFDVTENLAEAVNRGTA</sequence>
<dbReference type="InterPro" id="IPR036513">
    <property type="entry name" value="STAS_dom_sf"/>
</dbReference>
<evidence type="ECO:0000259" key="1">
    <source>
        <dbReference type="PROSITE" id="PS50801"/>
    </source>
</evidence>
<dbReference type="SUPFAM" id="SSF52091">
    <property type="entry name" value="SpoIIaa-like"/>
    <property type="match status" value="1"/>
</dbReference>
<feature type="domain" description="STAS" evidence="1">
    <location>
        <begin position="7"/>
        <end position="117"/>
    </location>
</feature>
<gene>
    <name evidence="2" type="ORF">WQO_00230</name>
</gene>
<organism evidence="2 3">
    <name type="scientific">Streptomyces globisporus C-1027</name>
    <dbReference type="NCBI Taxonomy" id="1172567"/>
    <lineage>
        <taxon>Bacteria</taxon>
        <taxon>Bacillati</taxon>
        <taxon>Actinomycetota</taxon>
        <taxon>Actinomycetes</taxon>
        <taxon>Kitasatosporales</taxon>
        <taxon>Streptomycetaceae</taxon>
        <taxon>Streptomyces</taxon>
    </lineage>
</organism>
<dbReference type="GeneID" id="27780708"/>